<keyword evidence="1" id="KW-0472">Membrane</keyword>
<organism evidence="3 4">
    <name type="scientific">Pseudoalteromonas piratica</name>
    <dbReference type="NCBI Taxonomy" id="1348114"/>
    <lineage>
        <taxon>Bacteria</taxon>
        <taxon>Pseudomonadati</taxon>
        <taxon>Pseudomonadota</taxon>
        <taxon>Gammaproteobacteria</taxon>
        <taxon>Alteromonadales</taxon>
        <taxon>Pseudoalteromonadaceae</taxon>
        <taxon>Pseudoalteromonas</taxon>
    </lineage>
</organism>
<keyword evidence="1" id="KW-1133">Transmembrane helix</keyword>
<evidence type="ECO:0000256" key="1">
    <source>
        <dbReference type="SAM" id="Phobius"/>
    </source>
</evidence>
<feature type="transmembrane region" description="Helical" evidence="1">
    <location>
        <begin position="41"/>
        <end position="60"/>
    </location>
</feature>
<protein>
    <recommendedName>
        <fullName evidence="2">N-terminal Ras-GEF domain-containing protein</fullName>
    </recommendedName>
</protein>
<dbReference type="InterPro" id="IPR000651">
    <property type="entry name" value="Ras-like_Gua-exchang_fac_N"/>
</dbReference>
<keyword evidence="4" id="KW-1185">Reference proteome</keyword>
<accession>A0A0A7EB66</accession>
<dbReference type="eggNOG" id="ENOG5032S0P">
    <property type="taxonomic scope" value="Bacteria"/>
</dbReference>
<dbReference type="Proteomes" id="UP000030341">
    <property type="component" value="Chromosome 1"/>
</dbReference>
<sequence>MTKRIKISANAHKHGGEFLVAGGVVLIAVLLVVKFKPDPVSIFDFAVIIASLFAMLIGYFKLSEPRYNLVLSKNGLVFYHRYGKVRISRKNIASIGQVQISNDQQFLELPCLGLKLKSLSPLIKRMPPRLALKLIMEQRSWLIAGIKIKWPTGNVPEDWLIEESKYHDKFNTNGLLAMLTHRLEHFDTLFGYHFLISYNYFDRSAEEFENLLQHWLRDPEKTIEKYSSIN</sequence>
<dbReference type="Pfam" id="PF11201">
    <property type="entry name" value="DUF2982"/>
    <property type="match status" value="1"/>
</dbReference>
<dbReference type="EMBL" id="CP009888">
    <property type="protein sequence ID" value="AIY63865.1"/>
    <property type="molecule type" value="Genomic_DNA"/>
</dbReference>
<proteinExistence type="predicted"/>
<keyword evidence="1" id="KW-0812">Transmembrane</keyword>
<dbReference type="STRING" id="1348114.OM33_00845"/>
<dbReference type="OrthoDB" id="7061905at2"/>
<feature type="transmembrane region" description="Helical" evidence="1">
    <location>
        <begin position="16"/>
        <end position="35"/>
    </location>
</feature>
<dbReference type="RefSeq" id="WP_038637499.1">
    <property type="nucleotide sequence ID" value="NZ_CP009888.1"/>
</dbReference>
<evidence type="ECO:0000313" key="4">
    <source>
        <dbReference type="Proteomes" id="UP000030341"/>
    </source>
</evidence>
<dbReference type="AlphaFoldDB" id="A0A0A7EB66"/>
<evidence type="ECO:0000313" key="3">
    <source>
        <dbReference type="EMBL" id="AIY63865.1"/>
    </source>
</evidence>
<reference evidence="3 4" key="1">
    <citation type="submission" date="2014-11" db="EMBL/GenBank/DDBJ databases">
        <title>Complete Genome Sequence of Pseudoalteromonas sp. Strain OCN003 Isolated from Kaneohe Bay, Oahu, Hawaii.</title>
        <authorList>
            <person name="Beurmann S."/>
            <person name="Videau P."/>
            <person name="Ushijima B."/>
            <person name="Smith A.M."/>
            <person name="Aeby G.S."/>
            <person name="Callahan S.M."/>
            <person name="Belcaid M."/>
        </authorList>
    </citation>
    <scope>NUCLEOTIDE SEQUENCE [LARGE SCALE GENOMIC DNA]</scope>
    <source>
        <strain evidence="3 4">OCN003</strain>
    </source>
</reference>
<feature type="domain" description="N-terminal Ras-GEF" evidence="2">
    <location>
        <begin position="163"/>
        <end position="230"/>
    </location>
</feature>
<name>A0A0A7EB66_9GAMM</name>
<dbReference type="HOGENOM" id="CLU_100980_0_0_6"/>
<dbReference type="PROSITE" id="PS50212">
    <property type="entry name" value="RASGEF_NTER"/>
    <property type="match status" value="1"/>
</dbReference>
<evidence type="ECO:0000259" key="2">
    <source>
        <dbReference type="PROSITE" id="PS50212"/>
    </source>
</evidence>
<dbReference type="InterPro" id="IPR021367">
    <property type="entry name" value="DUF2982"/>
</dbReference>
<dbReference type="KEGG" id="pseo:OM33_00845"/>
<gene>
    <name evidence="3" type="ORF">OM33_00845</name>
</gene>